<accession>A0ABU1IS87</accession>
<gene>
    <name evidence="2" type="ORF">JOC58_000002</name>
</gene>
<organism evidence="2 3">
    <name type="scientific">Paenibacillus hunanensis</name>
    <dbReference type="NCBI Taxonomy" id="539262"/>
    <lineage>
        <taxon>Bacteria</taxon>
        <taxon>Bacillati</taxon>
        <taxon>Bacillota</taxon>
        <taxon>Bacilli</taxon>
        <taxon>Bacillales</taxon>
        <taxon>Paenibacillaceae</taxon>
        <taxon>Paenibacillus</taxon>
    </lineage>
</organism>
<reference evidence="2 3" key="1">
    <citation type="submission" date="2023-07" db="EMBL/GenBank/DDBJ databases">
        <title>Genomic Encyclopedia of Type Strains, Phase IV (KMG-IV): sequencing the most valuable type-strain genomes for metagenomic binning, comparative biology and taxonomic classification.</title>
        <authorList>
            <person name="Goeker M."/>
        </authorList>
    </citation>
    <scope>NUCLEOTIDE SEQUENCE [LARGE SCALE GENOMIC DNA]</scope>
    <source>
        <strain evidence="2 3">DSM 22170</strain>
    </source>
</reference>
<feature type="transmembrane region" description="Helical" evidence="1">
    <location>
        <begin position="127"/>
        <end position="147"/>
    </location>
</feature>
<proteinExistence type="predicted"/>
<comment type="caution">
    <text evidence="2">The sequence shown here is derived from an EMBL/GenBank/DDBJ whole genome shotgun (WGS) entry which is preliminary data.</text>
</comment>
<keyword evidence="1" id="KW-1133">Transmembrane helix</keyword>
<dbReference type="EMBL" id="JAVDQH010000001">
    <property type="protein sequence ID" value="MDR6242118.1"/>
    <property type="molecule type" value="Genomic_DNA"/>
</dbReference>
<sequence length="164" mass="18998">MFDHNMNLFVIALIMIWVISRQLRPRKIKKVSLFLLPVLALYGASQNLPQTSLPIYQIVEFLFIAGVALLAGIVQAKYTRIYWSGDQLYMQGNKITLFAWILLIAVRYGIAFIFYALFAPAGSKLTVIWIVWVGVAIMFSTRNVLLYRKWPEMREMLRGQRQAH</sequence>
<feature type="transmembrane region" description="Helical" evidence="1">
    <location>
        <begin position="97"/>
        <end position="121"/>
    </location>
</feature>
<dbReference type="Proteomes" id="UP001185028">
    <property type="component" value="Unassembled WGS sequence"/>
</dbReference>
<evidence type="ECO:0000313" key="2">
    <source>
        <dbReference type="EMBL" id="MDR6242118.1"/>
    </source>
</evidence>
<dbReference type="RefSeq" id="WP_188774622.1">
    <property type="nucleotide sequence ID" value="NZ_BMMB01000003.1"/>
</dbReference>
<evidence type="ECO:0000313" key="3">
    <source>
        <dbReference type="Proteomes" id="UP001185028"/>
    </source>
</evidence>
<feature type="transmembrane region" description="Helical" evidence="1">
    <location>
        <begin position="31"/>
        <end position="49"/>
    </location>
</feature>
<name>A0ABU1IS87_9BACL</name>
<keyword evidence="1" id="KW-0812">Transmembrane</keyword>
<evidence type="ECO:0000256" key="1">
    <source>
        <dbReference type="SAM" id="Phobius"/>
    </source>
</evidence>
<keyword evidence="3" id="KW-1185">Reference proteome</keyword>
<keyword evidence="1" id="KW-0472">Membrane</keyword>
<feature type="transmembrane region" description="Helical" evidence="1">
    <location>
        <begin position="55"/>
        <end position="76"/>
    </location>
</feature>
<feature type="transmembrane region" description="Helical" evidence="1">
    <location>
        <begin position="6"/>
        <end position="24"/>
    </location>
</feature>
<protein>
    <submittedName>
        <fullName evidence="2">Phosphoglycerol transferase MdoB-like AlkP superfamily enzyme</fullName>
    </submittedName>
</protein>